<proteinExistence type="predicted"/>
<dbReference type="VEuPathDB" id="ToxoDB:TGME49_265520"/>
<keyword evidence="3" id="KW-1185">Reference proteome</keyword>
<evidence type="ECO:0000313" key="3">
    <source>
        <dbReference type="Proteomes" id="UP000557509"/>
    </source>
</evidence>
<feature type="region of interest" description="Disordered" evidence="1">
    <location>
        <begin position="416"/>
        <end position="437"/>
    </location>
</feature>
<comment type="caution">
    <text evidence="2">The sequence shown here is derived from an EMBL/GenBank/DDBJ whole genome shotgun (WGS) entry which is preliminary data.</text>
</comment>
<evidence type="ECO:0000313" key="2">
    <source>
        <dbReference type="EMBL" id="KAF4644204.1"/>
    </source>
</evidence>
<reference evidence="2 3" key="1">
    <citation type="submission" date="2020-03" db="EMBL/GenBank/DDBJ databases">
        <title>Genome sequence of Toxoplasma gondii RH-88 strain.</title>
        <authorList>
            <person name="Lorenzi H.A."/>
            <person name="Venepally P."/>
            <person name="Rozenberg A."/>
            <person name="Sibley D."/>
        </authorList>
    </citation>
    <scope>NUCLEOTIDE SEQUENCE [LARGE SCALE GENOMIC DNA]</scope>
    <source>
        <strain evidence="2 3">RH-88</strain>
    </source>
</reference>
<dbReference type="AlphaFoldDB" id="A0A7J6KB67"/>
<protein>
    <submittedName>
        <fullName evidence="2">Uncharacterized protein</fullName>
    </submittedName>
</protein>
<sequence>MRAKNQALRIYERNRLRRRNLMSATRSHISFISTGSCKFSRSIAKNKAGHAKLPRAEFGLRPPRELVAWRIRKRLNGSCFSYAGASIQIFSSPRTDKEQIWRLQTEAARLLDWKGFSLCITDKGSRTQWHLPQSQSVLSLNASSCSRSTFRNGGENRTQEFFKLAWPSGEKVTQLANDLYKYLERSATSPEEDAHSEELELFECAVAEEGSPAPLPEDFVPRGSKMRAILRDEIYRAVQDASESSGRAAPVAANHRVSIQFVNGEDQSRLRLDLGRRVQWGSVHIKEFEKPEKHWDPKTEARVNALKAQYNGAELEVVYRLLVDEYMTAKPVLLVTPTGKKFRSSVCVNKDKLFVTKEIDGVNLVDVALRLNEIAHIQFGRPPSLRHFQKGQKTTQADLDSLYLYIVFKDNARRSSATGLRPAPGQLPPAATPGTAAGTPQPLTATIFFSSEAERNSFALLLRTSLRLVRGSALGDWEDTVDDSDEEYANTPALETVEELFSSCKSPDRTEHADKSRLIQCLTAFGKGVVVRKATSKGTFVVRRLSVVGASLQLFSLKSNKGQVVGVFDDVLAVVPGQDDDSFREVAKKEQLPPASLCTVVKLTDHSFALSFPTETVRDDFVFMMNHLEESDEVLRYIDDGSQSEPSCDRRPGSK</sequence>
<organism evidence="2 3">
    <name type="scientific">Toxoplasma gondii</name>
    <dbReference type="NCBI Taxonomy" id="5811"/>
    <lineage>
        <taxon>Eukaryota</taxon>
        <taxon>Sar</taxon>
        <taxon>Alveolata</taxon>
        <taxon>Apicomplexa</taxon>
        <taxon>Conoidasida</taxon>
        <taxon>Coccidia</taxon>
        <taxon>Eucoccidiorida</taxon>
        <taxon>Eimeriorina</taxon>
        <taxon>Sarcocystidae</taxon>
        <taxon>Toxoplasma</taxon>
    </lineage>
</organism>
<evidence type="ECO:0000256" key="1">
    <source>
        <dbReference type="SAM" id="MobiDB-lite"/>
    </source>
</evidence>
<accession>A0A7J6KB67</accession>
<gene>
    <name evidence="2" type="ORF">TGRH88_011960</name>
</gene>
<name>A0A7J6KB67_TOXGO</name>
<dbReference type="Proteomes" id="UP000557509">
    <property type="component" value="Unassembled WGS sequence"/>
</dbReference>
<dbReference type="EMBL" id="JAAUHK010000190">
    <property type="protein sequence ID" value="KAF4644204.1"/>
    <property type="molecule type" value="Genomic_DNA"/>
</dbReference>